<evidence type="ECO:0000313" key="3">
    <source>
        <dbReference type="EMBL" id="RLQ22212.1"/>
    </source>
</evidence>
<keyword evidence="4" id="KW-1185">Reference proteome</keyword>
<proteinExistence type="inferred from homology"/>
<reference evidence="3 4" key="1">
    <citation type="submission" date="2018-07" db="EMBL/GenBank/DDBJ databases">
        <title>Halioglobus sp. genome submission.</title>
        <authorList>
            <person name="Ye M.-Q."/>
            <person name="Du Z.-J."/>
        </authorList>
    </citation>
    <scope>NUCLEOTIDE SEQUENCE [LARGE SCALE GENOMIC DNA]</scope>
    <source>
        <strain evidence="3 4">U0301</strain>
    </source>
</reference>
<dbReference type="Gene3D" id="3.40.50.2000">
    <property type="entry name" value="Glycogen Phosphorylase B"/>
    <property type="match status" value="2"/>
</dbReference>
<evidence type="ECO:0000313" key="4">
    <source>
        <dbReference type="Proteomes" id="UP000265509"/>
    </source>
</evidence>
<feature type="domain" description="UDP-N-acetylglucosamine 2-epimerase" evidence="2">
    <location>
        <begin position="22"/>
        <end position="334"/>
    </location>
</feature>
<name>A0A3L7E245_9GAMM</name>
<dbReference type="Proteomes" id="UP000265509">
    <property type="component" value="Unassembled WGS sequence"/>
</dbReference>
<dbReference type="SUPFAM" id="SSF53756">
    <property type="entry name" value="UDP-Glycosyltransferase/glycogen phosphorylase"/>
    <property type="match status" value="1"/>
</dbReference>
<dbReference type="InterPro" id="IPR029767">
    <property type="entry name" value="WecB-like"/>
</dbReference>
<dbReference type="AlphaFoldDB" id="A0A3L7E245"/>
<sequence>MIHIFLGTKAQLIKMAPVMVELQNRNIPYNFIFSGQHQATVNNIREEFGIKEPDITLYKGRDITGIVQMLFWSIRIVFFTLWNRDKVWQGDKGGVVLNHGDTFSTLLGALLARLSGQKSAHVESGLRSFRLFHPFPEEITRLLTFRLSNIYFAPGDWALANLEQYSGDKVNTAHNTLLDALRISQRAVNAAEIEIPDGDYGVVSLHRFENIFSEKKLREILALLAEVSKRGKLLFILHKPTENKLKEYGLLANLETIDNIELRPRYSYFQFIKLVKQALFVITDGGSNQEECFYLGKPCIIMRAASERQEGIGANSVICNYDREIINDTLDRLPDFTTGQMIFDHHSPSAVIVSALAQYHGREAGTPA</sequence>
<dbReference type="GO" id="GO:0016853">
    <property type="term" value="F:isomerase activity"/>
    <property type="evidence" value="ECO:0007669"/>
    <property type="project" value="UniProtKB-KW"/>
</dbReference>
<gene>
    <name evidence="3" type="ORF">DWB85_07940</name>
</gene>
<dbReference type="PANTHER" id="PTHR43174:SF1">
    <property type="entry name" value="UDP-N-ACETYLGLUCOSAMINE 2-EPIMERASE"/>
    <property type="match status" value="1"/>
</dbReference>
<keyword evidence="1" id="KW-0413">Isomerase</keyword>
<dbReference type="PANTHER" id="PTHR43174">
    <property type="entry name" value="UDP-N-ACETYLGLUCOSAMINE 2-EPIMERASE"/>
    <property type="match status" value="1"/>
</dbReference>
<dbReference type="EMBL" id="QRAN01000007">
    <property type="protein sequence ID" value="RLQ22212.1"/>
    <property type="molecule type" value="Genomic_DNA"/>
</dbReference>
<dbReference type="OrthoDB" id="9803238at2"/>
<evidence type="ECO:0000259" key="2">
    <source>
        <dbReference type="Pfam" id="PF02350"/>
    </source>
</evidence>
<accession>A0A3L7E245</accession>
<dbReference type="Pfam" id="PF02350">
    <property type="entry name" value="Epimerase_2"/>
    <property type="match status" value="1"/>
</dbReference>
<evidence type="ECO:0000256" key="1">
    <source>
        <dbReference type="RuleBase" id="RU003513"/>
    </source>
</evidence>
<protein>
    <recommendedName>
        <fullName evidence="2">UDP-N-acetylglucosamine 2-epimerase domain-containing protein</fullName>
    </recommendedName>
</protein>
<dbReference type="InterPro" id="IPR003331">
    <property type="entry name" value="UDP_GlcNAc_Epimerase_2_dom"/>
</dbReference>
<organism evidence="3 4">
    <name type="scientific">Seongchinamella sediminis</name>
    <dbReference type="NCBI Taxonomy" id="2283635"/>
    <lineage>
        <taxon>Bacteria</taxon>
        <taxon>Pseudomonadati</taxon>
        <taxon>Pseudomonadota</taxon>
        <taxon>Gammaproteobacteria</taxon>
        <taxon>Cellvibrionales</taxon>
        <taxon>Halieaceae</taxon>
        <taxon>Seongchinamella</taxon>
    </lineage>
</organism>
<comment type="caution">
    <text evidence="3">The sequence shown here is derived from an EMBL/GenBank/DDBJ whole genome shotgun (WGS) entry which is preliminary data.</text>
</comment>
<comment type="similarity">
    <text evidence="1">Belongs to the UDP-N-acetylglucosamine 2-epimerase family.</text>
</comment>